<dbReference type="WBParaSite" id="L893_g29373.t1">
    <property type="protein sequence ID" value="L893_g29373.t1"/>
    <property type="gene ID" value="L893_g29373"/>
</dbReference>
<evidence type="ECO:0000313" key="2">
    <source>
        <dbReference type="WBParaSite" id="L893_g29373.t1"/>
    </source>
</evidence>
<keyword evidence="1" id="KW-1185">Reference proteome</keyword>
<organism evidence="1 2">
    <name type="scientific">Steinernema glaseri</name>
    <dbReference type="NCBI Taxonomy" id="37863"/>
    <lineage>
        <taxon>Eukaryota</taxon>
        <taxon>Metazoa</taxon>
        <taxon>Ecdysozoa</taxon>
        <taxon>Nematoda</taxon>
        <taxon>Chromadorea</taxon>
        <taxon>Rhabditida</taxon>
        <taxon>Tylenchina</taxon>
        <taxon>Panagrolaimomorpha</taxon>
        <taxon>Strongyloidoidea</taxon>
        <taxon>Steinernematidae</taxon>
        <taxon>Steinernema</taxon>
    </lineage>
</organism>
<reference evidence="2" key="1">
    <citation type="submission" date="2016-11" db="UniProtKB">
        <authorList>
            <consortium name="WormBaseParasite"/>
        </authorList>
    </citation>
    <scope>IDENTIFICATION</scope>
</reference>
<name>A0A1I7ZSK3_9BILA</name>
<protein>
    <submittedName>
        <fullName evidence="2">Uncharacterized protein</fullName>
    </submittedName>
</protein>
<proteinExistence type="predicted"/>
<accession>A0A1I7ZSK3</accession>
<dbReference type="Proteomes" id="UP000095287">
    <property type="component" value="Unplaced"/>
</dbReference>
<dbReference type="AlphaFoldDB" id="A0A1I7ZSK3"/>
<sequence length="135" mass="15412">MQRPVTSTENVRLRSMFDDYLRGESEVEHITMNGDWITVGHLLCWSSGRRQFVVSEPYTISNVSTTAKCLLPILHHALWWNSTLVIKVINFIYIIPCINIYSMPSTNTLPCIRSVLKKLPMTTGPNAVHFGTFEL</sequence>
<evidence type="ECO:0000313" key="1">
    <source>
        <dbReference type="Proteomes" id="UP000095287"/>
    </source>
</evidence>